<feature type="region of interest" description="Disordered" evidence="1">
    <location>
        <begin position="73"/>
        <end position="95"/>
    </location>
</feature>
<accession>A0A1H4CI62</accession>
<dbReference type="Proteomes" id="UP000199656">
    <property type="component" value="Unassembled WGS sequence"/>
</dbReference>
<organism evidence="3 4">
    <name type="scientific">Chitinophaga terrae</name>
    <name type="common">ex Kim and Jung 2007</name>
    <dbReference type="NCBI Taxonomy" id="408074"/>
    <lineage>
        <taxon>Bacteria</taxon>
        <taxon>Pseudomonadati</taxon>
        <taxon>Bacteroidota</taxon>
        <taxon>Chitinophagia</taxon>
        <taxon>Chitinophagales</taxon>
        <taxon>Chitinophagaceae</taxon>
        <taxon>Chitinophaga</taxon>
    </lineage>
</organism>
<evidence type="ECO:0000256" key="2">
    <source>
        <dbReference type="SAM" id="SignalP"/>
    </source>
</evidence>
<keyword evidence="4" id="KW-1185">Reference proteome</keyword>
<sequence length="151" mass="16997">MKLNFRCKVGCLVVLLAAGMHCTYAQNDIKERSGSSDKNYCYNSMNPDDVRKERYEVSMLPVMQHPTEIPASYNQQFGPLNKSSKPSDHRRGPVVMEHKSGSPILLERGAILGKCIYLNRSSKDTITLYVDIYSRGSLMMPVGLKYSGEQN</sequence>
<protein>
    <submittedName>
        <fullName evidence="3">Uncharacterized protein</fullName>
    </submittedName>
</protein>
<dbReference type="EMBL" id="FNRL01000010">
    <property type="protein sequence ID" value="SEA60111.1"/>
    <property type="molecule type" value="Genomic_DNA"/>
</dbReference>
<reference evidence="4" key="1">
    <citation type="submission" date="2016-10" db="EMBL/GenBank/DDBJ databases">
        <authorList>
            <person name="Varghese N."/>
            <person name="Submissions S."/>
        </authorList>
    </citation>
    <scope>NUCLEOTIDE SEQUENCE [LARGE SCALE GENOMIC DNA]</scope>
    <source>
        <strain evidence="4">DSM 23920</strain>
    </source>
</reference>
<gene>
    <name evidence="3" type="ORF">SAMN05660909_02656</name>
</gene>
<feature type="compositionally biased region" description="Basic and acidic residues" evidence="1">
    <location>
        <begin position="85"/>
        <end position="95"/>
    </location>
</feature>
<evidence type="ECO:0000313" key="4">
    <source>
        <dbReference type="Proteomes" id="UP000199656"/>
    </source>
</evidence>
<dbReference type="AlphaFoldDB" id="A0A1H4CI62"/>
<feature type="compositionally biased region" description="Polar residues" evidence="1">
    <location>
        <begin position="73"/>
        <end position="84"/>
    </location>
</feature>
<feature type="signal peptide" evidence="2">
    <location>
        <begin position="1"/>
        <end position="25"/>
    </location>
</feature>
<keyword evidence="2" id="KW-0732">Signal</keyword>
<evidence type="ECO:0000313" key="3">
    <source>
        <dbReference type="EMBL" id="SEA60111.1"/>
    </source>
</evidence>
<name>A0A1H4CI62_9BACT</name>
<evidence type="ECO:0000256" key="1">
    <source>
        <dbReference type="SAM" id="MobiDB-lite"/>
    </source>
</evidence>
<proteinExistence type="predicted"/>
<feature type="chain" id="PRO_5011513327" evidence="2">
    <location>
        <begin position="26"/>
        <end position="151"/>
    </location>
</feature>